<evidence type="ECO:0000313" key="2">
    <source>
        <dbReference type="EMBL" id="HIS83125.1"/>
    </source>
</evidence>
<accession>A0A9D1K3P1</accession>
<evidence type="ECO:0000313" key="3">
    <source>
        <dbReference type="Proteomes" id="UP000824139"/>
    </source>
</evidence>
<dbReference type="AlphaFoldDB" id="A0A9D1K3P1"/>
<dbReference type="Proteomes" id="UP000824139">
    <property type="component" value="Unassembled WGS sequence"/>
</dbReference>
<sequence length="91" mass="10512">MARLSSKKLNELKEVNLLTNEEISKLTGIPLFAVEKLFSGRNLYPTMWMLVALMELFSCDMKDLFEYEEDEFGNYECFSNNCVIGIIANML</sequence>
<gene>
    <name evidence="2" type="ORF">IAD41_05930</name>
</gene>
<dbReference type="EMBL" id="DVJO01000130">
    <property type="protein sequence ID" value="HIS83125.1"/>
    <property type="molecule type" value="Genomic_DNA"/>
</dbReference>
<dbReference type="InterPro" id="IPR010982">
    <property type="entry name" value="Lambda_DNA-bd_dom_sf"/>
</dbReference>
<name>A0A9D1K3P1_9BACT</name>
<reference evidence="2" key="2">
    <citation type="journal article" date="2021" name="PeerJ">
        <title>Extensive microbial diversity within the chicken gut microbiome revealed by metagenomics and culture.</title>
        <authorList>
            <person name="Gilroy R."/>
            <person name="Ravi A."/>
            <person name="Getino M."/>
            <person name="Pursley I."/>
            <person name="Horton D.L."/>
            <person name="Alikhan N.F."/>
            <person name="Baker D."/>
            <person name="Gharbi K."/>
            <person name="Hall N."/>
            <person name="Watson M."/>
            <person name="Adriaenssens E.M."/>
            <person name="Foster-Nyarko E."/>
            <person name="Jarju S."/>
            <person name="Secka A."/>
            <person name="Antonio M."/>
            <person name="Oren A."/>
            <person name="Chaudhuri R.R."/>
            <person name="La Ragione R."/>
            <person name="Hildebrand F."/>
            <person name="Pallen M.J."/>
        </authorList>
    </citation>
    <scope>NUCLEOTIDE SEQUENCE</scope>
    <source>
        <strain evidence="2">CHK152-2994</strain>
    </source>
</reference>
<reference evidence="2" key="1">
    <citation type="submission" date="2020-10" db="EMBL/GenBank/DDBJ databases">
        <authorList>
            <person name="Gilroy R."/>
        </authorList>
    </citation>
    <scope>NUCLEOTIDE SEQUENCE</scope>
    <source>
        <strain evidence="2">CHK152-2994</strain>
    </source>
</reference>
<dbReference type="Pfam" id="PF13443">
    <property type="entry name" value="HTH_26"/>
    <property type="match status" value="1"/>
</dbReference>
<proteinExistence type="predicted"/>
<organism evidence="2 3">
    <name type="scientific">Candidatus Scatenecus faecavium</name>
    <dbReference type="NCBI Taxonomy" id="2840915"/>
    <lineage>
        <taxon>Bacteria</taxon>
        <taxon>Candidatus Scatenecus</taxon>
    </lineage>
</organism>
<protein>
    <submittedName>
        <fullName evidence="2">Helix-turn-helix domain-containing protein</fullName>
    </submittedName>
</protein>
<comment type="caution">
    <text evidence="2">The sequence shown here is derived from an EMBL/GenBank/DDBJ whole genome shotgun (WGS) entry which is preliminary data.</text>
</comment>
<dbReference type="GO" id="GO:0003677">
    <property type="term" value="F:DNA binding"/>
    <property type="evidence" value="ECO:0007669"/>
    <property type="project" value="InterPro"/>
</dbReference>
<dbReference type="InterPro" id="IPR001387">
    <property type="entry name" value="Cro/C1-type_HTH"/>
</dbReference>
<dbReference type="SUPFAM" id="SSF47413">
    <property type="entry name" value="lambda repressor-like DNA-binding domains"/>
    <property type="match status" value="1"/>
</dbReference>
<dbReference type="Gene3D" id="1.10.260.40">
    <property type="entry name" value="lambda repressor-like DNA-binding domains"/>
    <property type="match status" value="1"/>
</dbReference>
<feature type="domain" description="HTH cro/C1-type" evidence="1">
    <location>
        <begin position="13"/>
        <end position="70"/>
    </location>
</feature>
<evidence type="ECO:0000259" key="1">
    <source>
        <dbReference type="Pfam" id="PF13443"/>
    </source>
</evidence>